<organism evidence="1 2">
    <name type="scientific">Hoeflea prorocentri</name>
    <dbReference type="NCBI Taxonomy" id="1922333"/>
    <lineage>
        <taxon>Bacteria</taxon>
        <taxon>Pseudomonadati</taxon>
        <taxon>Pseudomonadota</taxon>
        <taxon>Alphaproteobacteria</taxon>
        <taxon>Hyphomicrobiales</taxon>
        <taxon>Rhizobiaceae</taxon>
        <taxon>Hoeflea</taxon>
    </lineage>
</organism>
<reference evidence="1" key="1">
    <citation type="submission" date="2022-11" db="EMBL/GenBank/DDBJ databases">
        <title>Draft genome sequence of Hoeflea poritis E7-10 and Hoeflea prorocentri PM5-8, separated from scleractinian coral Porites lutea and marine dinoflagellate.</title>
        <authorList>
            <person name="Zhang G."/>
            <person name="Wei Q."/>
            <person name="Cai L."/>
        </authorList>
    </citation>
    <scope>NUCLEOTIDE SEQUENCE</scope>
    <source>
        <strain evidence="1">PM5-8</strain>
    </source>
</reference>
<dbReference type="EMBL" id="JAPJZI010000001">
    <property type="protein sequence ID" value="MDA5399675.1"/>
    <property type="molecule type" value="Genomic_DNA"/>
</dbReference>
<protein>
    <recommendedName>
        <fullName evidence="3">Propanediol dehydratase</fullName>
    </recommendedName>
</protein>
<dbReference type="Proteomes" id="UP001151234">
    <property type="component" value="Unassembled WGS sequence"/>
</dbReference>
<proteinExistence type="predicted"/>
<dbReference type="InterPro" id="IPR010254">
    <property type="entry name" value="B12-dep_deHydtase_bsu"/>
</dbReference>
<accession>A0A9X3UK35</accession>
<dbReference type="AlphaFoldDB" id="A0A9X3UK35"/>
<dbReference type="Pfam" id="PF02288">
    <property type="entry name" value="Dehydratase_MU"/>
    <property type="match status" value="1"/>
</dbReference>
<dbReference type="InterPro" id="IPR003208">
    <property type="entry name" value="Dehydtase/Dehydtase_re"/>
</dbReference>
<dbReference type="SUPFAM" id="SSF52968">
    <property type="entry name" value="B12-dependent dehydatase associated subunit"/>
    <property type="match status" value="1"/>
</dbReference>
<name>A0A9X3UK35_9HYPH</name>
<gene>
    <name evidence="1" type="ORF">OQ273_13915</name>
</gene>
<evidence type="ECO:0000313" key="2">
    <source>
        <dbReference type="Proteomes" id="UP001151234"/>
    </source>
</evidence>
<evidence type="ECO:0008006" key="3">
    <source>
        <dbReference type="Google" id="ProtNLM"/>
    </source>
</evidence>
<evidence type="ECO:0000313" key="1">
    <source>
        <dbReference type="EMBL" id="MDA5399675.1"/>
    </source>
</evidence>
<sequence>MNRTLADLSHADVLKAILDGIAAEGARARIVKVWHGADVANIGLSGAKLSGSGIGIGLQSKGTALIHKKGLPPLNNLELLSMAPNLTLESYRSLGRNAACYATGRSPHPVPMKIDNMARLRLIVHTMLLHHREVRQIDPDRGIEELEVTFQ</sequence>
<keyword evidence="2" id="KW-1185">Reference proteome</keyword>
<dbReference type="Gene3D" id="3.40.50.10150">
    <property type="entry name" value="B12-dependent dehydatase associated subunit"/>
    <property type="match status" value="1"/>
</dbReference>
<comment type="caution">
    <text evidence="1">The sequence shown here is derived from an EMBL/GenBank/DDBJ whole genome shotgun (WGS) entry which is preliminary data.</text>
</comment>